<dbReference type="Gene3D" id="1.25.40.10">
    <property type="entry name" value="Tetratricopeptide repeat domain"/>
    <property type="match status" value="1"/>
</dbReference>
<evidence type="ECO:0000313" key="2">
    <source>
        <dbReference type="Proteomes" id="UP000198242"/>
    </source>
</evidence>
<protein>
    <recommendedName>
        <fullName evidence="3">Tetratricopeptide repeat-containing protein</fullName>
    </recommendedName>
</protein>
<dbReference type="SUPFAM" id="SSF48452">
    <property type="entry name" value="TPR-like"/>
    <property type="match status" value="1"/>
</dbReference>
<dbReference type="AlphaFoldDB" id="A0A1C4YEV3"/>
<accession>A0A1C4YEV3</accession>
<evidence type="ECO:0008006" key="3">
    <source>
        <dbReference type="Google" id="ProtNLM"/>
    </source>
</evidence>
<dbReference type="InterPro" id="IPR011990">
    <property type="entry name" value="TPR-like_helical_dom_sf"/>
</dbReference>
<gene>
    <name evidence="1" type="ORF">GA0074695_4199</name>
</gene>
<dbReference type="EMBL" id="LT607411">
    <property type="protein sequence ID" value="SCF19190.1"/>
    <property type="molecule type" value="Genomic_DNA"/>
</dbReference>
<keyword evidence="2" id="KW-1185">Reference proteome</keyword>
<proteinExistence type="predicted"/>
<dbReference type="Gene3D" id="1.10.10.10">
    <property type="entry name" value="Winged helix-like DNA-binding domain superfamily/Winged helix DNA-binding domain"/>
    <property type="match status" value="1"/>
</dbReference>
<name>A0A1C4YEV3_MICVI</name>
<dbReference type="Proteomes" id="UP000198242">
    <property type="component" value="Chromosome I"/>
</dbReference>
<organism evidence="1 2">
    <name type="scientific">Micromonospora viridifaciens</name>
    <dbReference type="NCBI Taxonomy" id="1881"/>
    <lineage>
        <taxon>Bacteria</taxon>
        <taxon>Bacillati</taxon>
        <taxon>Actinomycetota</taxon>
        <taxon>Actinomycetes</taxon>
        <taxon>Micromonosporales</taxon>
        <taxon>Micromonosporaceae</taxon>
        <taxon>Micromonospora</taxon>
    </lineage>
</organism>
<evidence type="ECO:0000313" key="1">
    <source>
        <dbReference type="EMBL" id="SCF19190.1"/>
    </source>
</evidence>
<reference evidence="2" key="1">
    <citation type="submission" date="2016-06" db="EMBL/GenBank/DDBJ databases">
        <authorList>
            <person name="Varghese N."/>
            <person name="Submissions Spin"/>
        </authorList>
    </citation>
    <scope>NUCLEOTIDE SEQUENCE [LARGE SCALE GENOMIC DNA]</scope>
    <source>
        <strain evidence="2">DSM 43909</strain>
    </source>
</reference>
<dbReference type="InterPro" id="IPR036388">
    <property type="entry name" value="WH-like_DNA-bd_sf"/>
</dbReference>
<sequence length="369" mass="40364">MAAPRRYPPDLIDAVVQRVAHARTVRAYGAITTVARQLNLDPRRVQKWVTKATTPIATQPARPSNDPWETYLPTGLLHCRYCHQSMNQAEPQDAVQGYQCQPGCRTRPLHAAAVADTIGRAILRHAPRIIPATGTPTPPHLAAIHAHRVLARVTIGATAADITLTWRATPISAPGIDVERIQRVAVARNLALTEPLRARQLLHASLTGVDPATAPADPVHAEAATLLAELHLQLGHPADAIAWATYAHHSTIHLHGPTHPRSLHALHLQAVAHRRAGHHQRAYHLYRQLADHLASVDGPHAHRTLATQATTALVLHALGHCHAARTLLADTITTHRREHPGHPATAHMTQHLSHIWRDCATKGHQHQHT</sequence>